<accession>A0A2S7T9G4</accession>
<dbReference type="Proteomes" id="UP000239366">
    <property type="component" value="Unassembled WGS sequence"/>
</dbReference>
<evidence type="ECO:0000313" key="2">
    <source>
        <dbReference type="Proteomes" id="UP000239366"/>
    </source>
</evidence>
<evidence type="ECO:0000313" key="1">
    <source>
        <dbReference type="EMBL" id="PQJ16145.1"/>
    </source>
</evidence>
<sequence>MGTKKGYPLNFDDQIGRLAFKGGSFWGSEFSINQQMFERILLKSRRKSSKDRSTALILTEQVCPV</sequence>
<organism evidence="1 2">
    <name type="scientific">Aureicoccus marinus</name>
    <dbReference type="NCBI Taxonomy" id="754435"/>
    <lineage>
        <taxon>Bacteria</taxon>
        <taxon>Pseudomonadati</taxon>
        <taxon>Bacteroidota</taxon>
        <taxon>Flavobacteriia</taxon>
        <taxon>Flavobacteriales</taxon>
        <taxon>Flavobacteriaceae</taxon>
        <taxon>Aureicoccus</taxon>
    </lineage>
</organism>
<keyword evidence="2" id="KW-1185">Reference proteome</keyword>
<dbReference type="EMBL" id="MQVX01000001">
    <property type="protein sequence ID" value="PQJ16145.1"/>
    <property type="molecule type" value="Genomic_DNA"/>
</dbReference>
<comment type="caution">
    <text evidence="1">The sequence shown here is derived from an EMBL/GenBank/DDBJ whole genome shotgun (WGS) entry which is preliminary data.</text>
</comment>
<reference evidence="2" key="1">
    <citation type="submission" date="2016-11" db="EMBL/GenBank/DDBJ databases">
        <title>Trade-off between light-utilization and light-protection in marine flavobacteria.</title>
        <authorList>
            <person name="Kumagai Y."/>
            <person name="Yoshizawa S."/>
            <person name="Kogure K."/>
        </authorList>
    </citation>
    <scope>NUCLEOTIDE SEQUENCE [LARGE SCALE GENOMIC DNA]</scope>
    <source>
        <strain evidence="2">SG-18</strain>
    </source>
</reference>
<protein>
    <submittedName>
        <fullName evidence="1">Uncharacterized protein</fullName>
    </submittedName>
</protein>
<dbReference type="AlphaFoldDB" id="A0A2S7T9G4"/>
<proteinExistence type="predicted"/>
<name>A0A2S7T9G4_9FLAO</name>
<gene>
    <name evidence="1" type="ORF">BST99_10775</name>
</gene>